<dbReference type="EMBL" id="MQUB01000001">
    <property type="protein sequence ID" value="PQB04359.1"/>
    <property type="molecule type" value="Genomic_DNA"/>
</dbReference>
<proteinExistence type="predicted"/>
<protein>
    <recommendedName>
        <fullName evidence="3">Outer membrane protein beta-barrel domain-containing protein</fullName>
    </recommendedName>
</protein>
<gene>
    <name evidence="1" type="ORF">BST85_05200</name>
</gene>
<evidence type="ECO:0000313" key="1">
    <source>
        <dbReference type="EMBL" id="PQB04359.1"/>
    </source>
</evidence>
<accession>A0A2S7KP04</accession>
<sequence length="388" mass="44087">MAQNEFVPGSYTLHSGKKVEGLIKNQPLKPWDVSFEFKEKDGPTVSVSAESVQEVTIEDNSIYLRRRIRYDQSIDRLNNLNFSSQPDWSFRTGFIKLVVDGQADLFVLQDDGGDRFYFRRGDASIQPLVYKRYLKDQDIAYNRQFRGQLATQFADCLSLSPSDFESLLYQESSLIGIFKKFNNCISEDAVLVLDKEKRKPKITLRLKAGVNFSDYEVENDLSENFGGDFGSKTSFRGEAEGEIMLSGEKSHWALFLGLGYYPGIDKTIQQPTGSINTPIQDVTLKYLTSFEIPVGARYYFPITDKVRLSLQAGFLYTYVKELSITYSATNIDLKEPSFGIGKPLIGFGIHVDRFFVESRFDFEGDVFQGSRNKMTNNTINFVAGVQLF</sequence>
<dbReference type="Proteomes" id="UP000239800">
    <property type="component" value="Unassembled WGS sequence"/>
</dbReference>
<organism evidence="1 2">
    <name type="scientific">Aureitalea marina</name>
    <dbReference type="NCBI Taxonomy" id="930804"/>
    <lineage>
        <taxon>Bacteria</taxon>
        <taxon>Pseudomonadati</taxon>
        <taxon>Bacteroidota</taxon>
        <taxon>Flavobacteriia</taxon>
        <taxon>Flavobacteriales</taxon>
        <taxon>Flavobacteriaceae</taxon>
        <taxon>Aureitalea</taxon>
    </lineage>
</organism>
<evidence type="ECO:0008006" key="3">
    <source>
        <dbReference type="Google" id="ProtNLM"/>
    </source>
</evidence>
<name>A0A2S7KP04_9FLAO</name>
<keyword evidence="2" id="KW-1185">Reference proteome</keyword>
<evidence type="ECO:0000313" key="2">
    <source>
        <dbReference type="Proteomes" id="UP000239800"/>
    </source>
</evidence>
<dbReference type="AlphaFoldDB" id="A0A2S7KP04"/>
<dbReference type="RefSeq" id="WP_104812286.1">
    <property type="nucleotide sequence ID" value="NZ_MQUB01000001.1"/>
</dbReference>
<reference evidence="1 2" key="1">
    <citation type="submission" date="2016-11" db="EMBL/GenBank/DDBJ databases">
        <title>Trade-off between light-utilization and light-protection in marine flavobacteria.</title>
        <authorList>
            <person name="Kumagai Y."/>
        </authorList>
    </citation>
    <scope>NUCLEOTIDE SEQUENCE [LARGE SCALE GENOMIC DNA]</scope>
    <source>
        <strain evidence="1 2">NBRC 107741</strain>
    </source>
</reference>
<comment type="caution">
    <text evidence="1">The sequence shown here is derived from an EMBL/GenBank/DDBJ whole genome shotgun (WGS) entry which is preliminary data.</text>
</comment>